<proteinExistence type="predicted"/>
<sequence>MANINFDKLSKTLGLSYKTEHDRVFTKNGEHVLSYVFHLGDDKKEKVCSLWFSEDRLNEINLTIIAKNEYRSSICFSNITKVVYVPKYRAVRFESYTKTHISTLKVYWRGQFDLTSYFKSVGKYVKDSKSIKS</sequence>
<dbReference type="EMBL" id="LCAE01000044">
    <property type="protein sequence ID" value="KKR84655.1"/>
    <property type="molecule type" value="Genomic_DNA"/>
</dbReference>
<organism evidence="1 2">
    <name type="scientific">Candidatus Woesebacteria bacterium GW2011_GWB1_41_10</name>
    <dbReference type="NCBI Taxonomy" id="1618577"/>
    <lineage>
        <taxon>Bacteria</taxon>
        <taxon>Candidatus Woeseibacteriota</taxon>
    </lineage>
</organism>
<evidence type="ECO:0000313" key="1">
    <source>
        <dbReference type="EMBL" id="KKR84655.1"/>
    </source>
</evidence>
<reference evidence="1 2" key="1">
    <citation type="journal article" date="2015" name="Nature">
        <title>rRNA introns, odd ribosomes, and small enigmatic genomes across a large radiation of phyla.</title>
        <authorList>
            <person name="Brown C.T."/>
            <person name="Hug L.A."/>
            <person name="Thomas B.C."/>
            <person name="Sharon I."/>
            <person name="Castelle C.J."/>
            <person name="Singh A."/>
            <person name="Wilkins M.J."/>
            <person name="Williams K.H."/>
            <person name="Banfield J.F."/>
        </authorList>
    </citation>
    <scope>NUCLEOTIDE SEQUENCE [LARGE SCALE GENOMIC DNA]</scope>
</reference>
<gene>
    <name evidence="1" type="ORF">UU32_C0044G0002</name>
</gene>
<dbReference type="AlphaFoldDB" id="A0A0G0WJS0"/>
<name>A0A0G0WJS0_9BACT</name>
<dbReference type="Proteomes" id="UP000033858">
    <property type="component" value="Unassembled WGS sequence"/>
</dbReference>
<evidence type="ECO:0000313" key="2">
    <source>
        <dbReference type="Proteomes" id="UP000033858"/>
    </source>
</evidence>
<accession>A0A0G0WJS0</accession>
<comment type="caution">
    <text evidence="1">The sequence shown here is derived from an EMBL/GenBank/DDBJ whole genome shotgun (WGS) entry which is preliminary data.</text>
</comment>
<protein>
    <submittedName>
        <fullName evidence="1">Uncharacterized protein</fullName>
    </submittedName>
</protein>
<dbReference type="PATRIC" id="fig|1618577.3.peg.554"/>